<name>A0ABT9LZ70_9BACL</name>
<evidence type="ECO:0000313" key="3">
    <source>
        <dbReference type="Proteomes" id="UP001229209"/>
    </source>
</evidence>
<comment type="caution">
    <text evidence="2">The sequence shown here is derived from an EMBL/GenBank/DDBJ whole genome shotgun (WGS) entry which is preliminary data.</text>
</comment>
<evidence type="ECO:0000256" key="1">
    <source>
        <dbReference type="SAM" id="Phobius"/>
    </source>
</evidence>
<reference evidence="2 3" key="1">
    <citation type="submission" date="2023-07" db="EMBL/GenBank/DDBJ databases">
        <title>Genomic Encyclopedia of Type Strains, Phase IV (KMG-IV): sequencing the most valuable type-strain genomes for metagenomic binning, comparative biology and taxonomic classification.</title>
        <authorList>
            <person name="Goeker M."/>
        </authorList>
    </citation>
    <scope>NUCLEOTIDE SEQUENCE [LARGE SCALE GENOMIC DNA]</scope>
    <source>
        <strain evidence="2 3">DSM 25924</strain>
    </source>
</reference>
<dbReference type="EMBL" id="JAURUO010000017">
    <property type="protein sequence ID" value="MDP9729563.1"/>
    <property type="molecule type" value="Genomic_DNA"/>
</dbReference>
<protein>
    <submittedName>
        <fullName evidence="2">Uncharacterized protein</fullName>
    </submittedName>
</protein>
<accession>A0ABT9LZ70</accession>
<sequence>MIIHEISPVDAPVSDWLSGFVGGISIGIAVAALLGC</sequence>
<keyword evidence="1" id="KW-0812">Transmembrane</keyword>
<keyword evidence="1" id="KW-0472">Membrane</keyword>
<gene>
    <name evidence="2" type="ORF">J2S04_002537</name>
</gene>
<dbReference type="Proteomes" id="UP001229209">
    <property type="component" value="Unassembled WGS sequence"/>
</dbReference>
<feature type="transmembrane region" description="Helical" evidence="1">
    <location>
        <begin position="16"/>
        <end position="35"/>
    </location>
</feature>
<organism evidence="2 3">
    <name type="scientific">Alicyclobacillus tolerans</name>
    <dbReference type="NCBI Taxonomy" id="90970"/>
    <lineage>
        <taxon>Bacteria</taxon>
        <taxon>Bacillati</taxon>
        <taxon>Bacillota</taxon>
        <taxon>Bacilli</taxon>
        <taxon>Bacillales</taxon>
        <taxon>Alicyclobacillaceae</taxon>
        <taxon>Alicyclobacillus</taxon>
    </lineage>
</organism>
<evidence type="ECO:0000313" key="2">
    <source>
        <dbReference type="EMBL" id="MDP9729563.1"/>
    </source>
</evidence>
<proteinExistence type="predicted"/>
<keyword evidence="3" id="KW-1185">Reference proteome</keyword>
<keyword evidence="1" id="KW-1133">Transmembrane helix</keyword>